<dbReference type="SUPFAM" id="SSF50249">
    <property type="entry name" value="Nucleic acid-binding proteins"/>
    <property type="match status" value="1"/>
</dbReference>
<accession>A0A265UZP6</accession>
<name>A0A265UZP6_9FLAO</name>
<evidence type="ECO:0000313" key="9">
    <source>
        <dbReference type="EMBL" id="OZV70692.1"/>
    </source>
</evidence>
<dbReference type="NCBIfam" id="TIGR00613">
    <property type="entry name" value="reco"/>
    <property type="match status" value="1"/>
</dbReference>
<dbReference type="InterPro" id="IPR037278">
    <property type="entry name" value="ARFGAP/RecO"/>
</dbReference>
<dbReference type="EMBL" id="NGJN01000001">
    <property type="protein sequence ID" value="OZV70692.1"/>
    <property type="molecule type" value="Genomic_DNA"/>
</dbReference>
<dbReference type="RefSeq" id="WP_094966767.1">
    <property type="nucleotide sequence ID" value="NZ_NGJN01000001.1"/>
</dbReference>
<comment type="similarity">
    <text evidence="1 7">Belongs to the RecO family.</text>
</comment>
<dbReference type="PANTHER" id="PTHR33991">
    <property type="entry name" value="DNA REPAIR PROTEIN RECO"/>
    <property type="match status" value="1"/>
</dbReference>
<evidence type="ECO:0000256" key="1">
    <source>
        <dbReference type="ARBA" id="ARBA00007452"/>
    </source>
</evidence>
<sequence length="239" mass="28048">MLSKNKCIVLSKLKYRDYDLIVRCYTSERGLVSYILRGVLKSKKSQAKTIYFQPLSQLFIEENYKANQSLQTISEVKPTYIFKTLHTNIFKSAIVMFLSEILAQVLKEEEQNSDLYSYMETAFQYLDSENNFSNFHLLFLLKLTRYLGFQPENLNLEYPYFNLESGVFENVNNGIYSVSGENLVLLKQLLGINFDALDTIKISSEYRQSFLKMLLYYFELHLDGFKKPKSLQVLNEVFH</sequence>
<dbReference type="GO" id="GO:0006302">
    <property type="term" value="P:double-strand break repair"/>
    <property type="evidence" value="ECO:0007669"/>
    <property type="project" value="TreeGrafter"/>
</dbReference>
<dbReference type="SUPFAM" id="SSF57863">
    <property type="entry name" value="ArfGap/RecO-like zinc finger"/>
    <property type="match status" value="1"/>
</dbReference>
<gene>
    <name evidence="7" type="primary">recO</name>
    <name evidence="9" type="ORF">CA834_00840</name>
</gene>
<dbReference type="HAMAP" id="MF_00201">
    <property type="entry name" value="RecO"/>
    <property type="match status" value="1"/>
</dbReference>
<evidence type="ECO:0000256" key="5">
    <source>
        <dbReference type="ARBA" id="ARBA00023204"/>
    </source>
</evidence>
<reference evidence="9 10" key="1">
    <citation type="submission" date="2017-05" db="EMBL/GenBank/DDBJ databases">
        <title>The draft genome sequence of Idiomarina salinarum WNB302.</title>
        <authorList>
            <person name="Sun Y."/>
            <person name="Chen B."/>
            <person name="Du Z."/>
        </authorList>
    </citation>
    <scope>NUCLEOTIDE SEQUENCE [LARGE SCALE GENOMIC DNA]</scope>
    <source>
        <strain evidence="9 10">WNB302</strain>
    </source>
</reference>
<evidence type="ECO:0000256" key="3">
    <source>
        <dbReference type="ARBA" id="ARBA00022763"/>
    </source>
</evidence>
<dbReference type="InterPro" id="IPR042242">
    <property type="entry name" value="RecO_C"/>
</dbReference>
<dbReference type="AlphaFoldDB" id="A0A265UZP6"/>
<keyword evidence="10" id="KW-1185">Reference proteome</keyword>
<feature type="domain" description="DNA replication/recombination mediator RecO N-terminal" evidence="8">
    <location>
        <begin position="1"/>
        <end position="81"/>
    </location>
</feature>
<evidence type="ECO:0000256" key="6">
    <source>
        <dbReference type="ARBA" id="ARBA00033409"/>
    </source>
</evidence>
<dbReference type="OrthoDB" id="9789152at2"/>
<organism evidence="9 10">
    <name type="scientific">Winogradskyella aurantia</name>
    <dbReference type="NCBI Taxonomy" id="1915063"/>
    <lineage>
        <taxon>Bacteria</taxon>
        <taxon>Pseudomonadati</taxon>
        <taxon>Bacteroidota</taxon>
        <taxon>Flavobacteriia</taxon>
        <taxon>Flavobacteriales</taxon>
        <taxon>Flavobacteriaceae</taxon>
        <taxon>Winogradskyella</taxon>
    </lineage>
</organism>
<dbReference type="Gene3D" id="2.40.50.140">
    <property type="entry name" value="Nucleic acid-binding proteins"/>
    <property type="match status" value="1"/>
</dbReference>
<dbReference type="GO" id="GO:0006310">
    <property type="term" value="P:DNA recombination"/>
    <property type="evidence" value="ECO:0007669"/>
    <property type="project" value="UniProtKB-UniRule"/>
</dbReference>
<evidence type="ECO:0000256" key="2">
    <source>
        <dbReference type="ARBA" id="ARBA00021310"/>
    </source>
</evidence>
<dbReference type="GO" id="GO:0043590">
    <property type="term" value="C:bacterial nucleoid"/>
    <property type="evidence" value="ECO:0007669"/>
    <property type="project" value="TreeGrafter"/>
</dbReference>
<dbReference type="Pfam" id="PF02565">
    <property type="entry name" value="RecO_C"/>
    <property type="match status" value="1"/>
</dbReference>
<dbReference type="InterPro" id="IPR022572">
    <property type="entry name" value="DNA_rep/recomb_RecO_N"/>
</dbReference>
<evidence type="ECO:0000313" key="10">
    <source>
        <dbReference type="Proteomes" id="UP000216840"/>
    </source>
</evidence>
<comment type="caution">
    <text evidence="9">The sequence shown here is derived from an EMBL/GenBank/DDBJ whole genome shotgun (WGS) entry which is preliminary data.</text>
</comment>
<dbReference type="InterPro" id="IPR012340">
    <property type="entry name" value="NA-bd_OB-fold"/>
</dbReference>
<keyword evidence="5 7" id="KW-0234">DNA repair</keyword>
<dbReference type="Proteomes" id="UP000216840">
    <property type="component" value="Unassembled WGS sequence"/>
</dbReference>
<dbReference type="InterPro" id="IPR003717">
    <property type="entry name" value="RecO"/>
</dbReference>
<dbReference type="Pfam" id="PF11967">
    <property type="entry name" value="RecO_N"/>
    <property type="match status" value="1"/>
</dbReference>
<dbReference type="PANTHER" id="PTHR33991:SF1">
    <property type="entry name" value="DNA REPAIR PROTEIN RECO"/>
    <property type="match status" value="1"/>
</dbReference>
<evidence type="ECO:0000256" key="4">
    <source>
        <dbReference type="ARBA" id="ARBA00023172"/>
    </source>
</evidence>
<keyword evidence="4 7" id="KW-0233">DNA recombination</keyword>
<comment type="function">
    <text evidence="7">Involved in DNA repair and RecF pathway recombination.</text>
</comment>
<evidence type="ECO:0000259" key="8">
    <source>
        <dbReference type="Pfam" id="PF11967"/>
    </source>
</evidence>
<protein>
    <recommendedName>
        <fullName evidence="2 7">DNA repair protein RecO</fullName>
    </recommendedName>
    <alternativeName>
        <fullName evidence="6 7">Recombination protein O</fullName>
    </alternativeName>
</protein>
<dbReference type="Gene3D" id="1.20.1440.120">
    <property type="entry name" value="Recombination protein O, C-terminal domain"/>
    <property type="match status" value="1"/>
</dbReference>
<evidence type="ECO:0000256" key="7">
    <source>
        <dbReference type="HAMAP-Rule" id="MF_00201"/>
    </source>
</evidence>
<proteinExistence type="inferred from homology"/>
<keyword evidence="3 7" id="KW-0227">DNA damage</keyword>